<comment type="caution">
    <text evidence="1">The sequence shown here is derived from an EMBL/GenBank/DDBJ whole genome shotgun (WGS) entry which is preliminary data.</text>
</comment>
<dbReference type="OrthoDB" id="923694at2"/>
<gene>
    <name evidence="1" type="ORF">ADICEAN_00062</name>
</gene>
<dbReference type="RefSeq" id="WP_009193476.1">
    <property type="nucleotide sequence ID" value="NZ_AODQ01000001.1"/>
</dbReference>
<dbReference type="InterPro" id="IPR013783">
    <property type="entry name" value="Ig-like_fold"/>
</dbReference>
<dbReference type="AlphaFoldDB" id="M7NCB7"/>
<accession>M7NCB7</accession>
<dbReference type="InterPro" id="IPR027829">
    <property type="entry name" value="DUF4625"/>
</dbReference>
<sequence length="135" mass="14481">MNSIIRKSFLFVCLSFGILACKDDDAPANTPPVFAITSPTDAQIEAGFVVGQTVQIAGTVTDNSEVETIVTSIYYNGFDTGQGETIQVGQASYSIDYSVQIPSNAPAGTYRIVLLATDDEGLTASWDKTFQVRNQ</sequence>
<evidence type="ECO:0008006" key="3">
    <source>
        <dbReference type="Google" id="ProtNLM"/>
    </source>
</evidence>
<dbReference type="Gene3D" id="2.60.40.10">
    <property type="entry name" value="Immunoglobulins"/>
    <property type="match status" value="1"/>
</dbReference>
<protein>
    <recommendedName>
        <fullName evidence="3">DUF4625 domain-containing protein</fullName>
    </recommendedName>
</protein>
<reference evidence="1 2" key="1">
    <citation type="journal article" date="2013" name="Genome Announc.">
        <title>Draft Genome Sequence of Cesiribacter andamanensis Strain AMV16T, Isolated from a Soil Sample from a Mud Volcano in the Andaman Islands, India.</title>
        <authorList>
            <person name="Shivaji S."/>
            <person name="Ara S."/>
            <person name="Begum Z."/>
            <person name="Srinivas T.N."/>
            <person name="Singh A."/>
            <person name="Kumar Pinnaka A."/>
        </authorList>
    </citation>
    <scope>NUCLEOTIDE SEQUENCE [LARGE SCALE GENOMIC DNA]</scope>
    <source>
        <strain evidence="1 2">AMV16</strain>
    </source>
</reference>
<organism evidence="1 2">
    <name type="scientific">Cesiribacter andamanensis AMV16</name>
    <dbReference type="NCBI Taxonomy" id="1279009"/>
    <lineage>
        <taxon>Bacteria</taxon>
        <taxon>Pseudomonadati</taxon>
        <taxon>Bacteroidota</taxon>
        <taxon>Cytophagia</taxon>
        <taxon>Cytophagales</taxon>
        <taxon>Cesiribacteraceae</taxon>
        <taxon>Cesiribacter</taxon>
    </lineage>
</organism>
<evidence type="ECO:0000313" key="1">
    <source>
        <dbReference type="EMBL" id="EMR04791.1"/>
    </source>
</evidence>
<dbReference type="Pfam" id="PF15418">
    <property type="entry name" value="DUF4625"/>
    <property type="match status" value="1"/>
</dbReference>
<name>M7NCB7_9BACT</name>
<dbReference type="PROSITE" id="PS51257">
    <property type="entry name" value="PROKAR_LIPOPROTEIN"/>
    <property type="match status" value="1"/>
</dbReference>
<proteinExistence type="predicted"/>
<dbReference type="Proteomes" id="UP000011910">
    <property type="component" value="Unassembled WGS sequence"/>
</dbReference>
<keyword evidence="2" id="KW-1185">Reference proteome</keyword>
<dbReference type="EMBL" id="AODQ01000001">
    <property type="protein sequence ID" value="EMR04791.1"/>
    <property type="molecule type" value="Genomic_DNA"/>
</dbReference>
<evidence type="ECO:0000313" key="2">
    <source>
        <dbReference type="Proteomes" id="UP000011910"/>
    </source>
</evidence>